<dbReference type="Gene3D" id="3.90.176.10">
    <property type="entry name" value="Toxin ADP-ribosyltransferase, Chain A, domain 1"/>
    <property type="match status" value="1"/>
</dbReference>
<dbReference type="InterPro" id="IPR036390">
    <property type="entry name" value="WH_DNA-bd_sf"/>
</dbReference>
<feature type="domain" description="ADP ribosyltransferase" evidence="2">
    <location>
        <begin position="322"/>
        <end position="473"/>
    </location>
</feature>
<dbReference type="PROSITE" id="PS51996">
    <property type="entry name" value="TR_MART"/>
    <property type="match status" value="1"/>
</dbReference>
<feature type="domain" description="Phage head morphogenesis" evidence="3">
    <location>
        <begin position="129"/>
        <end position="250"/>
    </location>
</feature>
<reference evidence="5" key="2">
    <citation type="submission" date="2020-09" db="EMBL/GenBank/DDBJ databases">
        <authorList>
            <person name="Sun Q."/>
            <person name="Ohkuma M."/>
        </authorList>
    </citation>
    <scope>NUCLEOTIDE SEQUENCE</scope>
    <source>
        <strain evidence="5">JCM 5016</strain>
    </source>
</reference>
<protein>
    <recommendedName>
        <fullName evidence="7">Phage head morphogenesis domain-containing protein</fullName>
    </recommendedName>
</protein>
<evidence type="ECO:0000313" key="5">
    <source>
        <dbReference type="EMBL" id="GGZ73260.1"/>
    </source>
</evidence>
<dbReference type="SUPFAM" id="SSF55144">
    <property type="entry name" value="LigT-like"/>
    <property type="match status" value="1"/>
</dbReference>
<dbReference type="Pfam" id="PF03496">
    <property type="entry name" value="ADPrib_exo_Tox"/>
    <property type="match status" value="1"/>
</dbReference>
<sequence length="1362" mass="145988">MPDVEQQLRTAEEDVAQEVRAALDEVAADTDRELADATEIVAARFSLAQIGWFWKARVPRIVRRLLGVAESAAAQAAADTGTALPDGWEDLPGRYDDGALPPSLGSYVTDTEHLLRAVGDRLTAAALAELAAGLDAGENVPQLKARLREVFSREGAQLGETREERIARTEATRAWNATTLAAARELTGPGRPLVKQWVTRHDARVRHAHNAVDGALRLIDEAFTVAGVPMQYPGDPLAPAELTVNCRCILRLAPEARTAAAGSQVPARGGVFESKEDRFLRAFHGTRGRPSYIKYHPSGRNKRRTGLTRHANGGWLGSDRFTEDEHSAVLRRYTGSGYESINSALRNGIDPSTSERTAERLRQQISALTDLISIQDPAPSETTLYRRMEHFQLELNEGDEFHDKGFLSTSKREDVLPIEIDPDDPNHTFFRIVMPKGARMLDVDSVRSGGFAADEQEVILPPGTKFRVRKVVDRGGPTSPPYYELEPLNALTAAARVHASRSAAVLAAASGGSDFQKRITWAHEDIVIDRRAKASAAVTAAAAAHTGAMIALLPAQEDAQRLALADGEPPEELHCTLMFLGEADDWSTEQREALVAMVREYAPRQPVAAHAFGVAHWNPHGDDPVWVWNMSDHREGRHPSGPDLQDARIAALYAVEDAHDASTLPEIPVQHSPWQPHVTAVYDTAPERFHDLVQQVGPVVFDRLRVAFAGEHVDIPLAPQEEDPTMATPTEAEAPMPPPVRTWSTPDGTALAYLGQATGDGRIFAQDSLYWDGDGPWPLSYCERMGQAHDGAELAGAIQALAVEGDRLTGSGVLYLTTSAGWEAANLLDQEAPLGVSVDLDDVSVQILDNTARADEDTPMLLEASFSTASVVQLTDGAWQITAASRPEWTASGAEMAHTTRTVTLFTSPGGVISPATARQVFGAQLTAAAGDPDDPDAGVVVHEEESGAYLLRITRARVRGATLVAMPAFDQARIVLDAVTEQTASGPVVLAAGGDNHERVVTYVCSSPVPVTARDIAEALSLDTAAVRSHLNRALEAGRIVRLSRGLYVGASTDPEGEVSASIGHPQTLDAGIVASAMQVMQARDPFPAAWFREPTEEELPPDSGGVHVVDGRAYGWVAQAGVPHEVHGRKVTIDKLAQRGIDTSYFLRTKLRLDDGSEVAVGPMTMNVGHHRDGFECETSVCQFDDSRTVGAVVTVGINERGMWFSGAAADWLSPWDGLVYRACQPSYHMTQGSDGRWQLKAVLSVPTPGHPSRLAASGADAVAAVIDRSNIAITAAAAALAEAPPADPHPKHARAAAETPGVDLGALATAIIQDTGLVDALVDAFDRRQAARAAARAEADQLAALLGEPASAPAQQEGN</sequence>
<feature type="domain" description="AbiEi antitoxin N-terminal" evidence="4">
    <location>
        <begin position="1012"/>
        <end position="1050"/>
    </location>
</feature>
<dbReference type="Proteomes" id="UP000623010">
    <property type="component" value="Unassembled WGS sequence"/>
</dbReference>
<feature type="region of interest" description="Disordered" evidence="1">
    <location>
        <begin position="720"/>
        <end position="740"/>
    </location>
</feature>
<comment type="caution">
    <text evidence="5">The sequence shown here is derived from an EMBL/GenBank/DDBJ whole genome shotgun (WGS) entry which is preliminary data.</text>
</comment>
<dbReference type="InterPro" id="IPR006528">
    <property type="entry name" value="Phage_head_morphogenesis_dom"/>
</dbReference>
<dbReference type="Pfam" id="PF13338">
    <property type="entry name" value="AbiEi_4"/>
    <property type="match status" value="1"/>
</dbReference>
<proteinExistence type="predicted"/>
<name>A0A918QW15_9ACTN</name>
<evidence type="ECO:0000256" key="1">
    <source>
        <dbReference type="SAM" id="MobiDB-lite"/>
    </source>
</evidence>
<evidence type="ECO:0008006" key="7">
    <source>
        <dbReference type="Google" id="ProtNLM"/>
    </source>
</evidence>
<dbReference type="InterPro" id="IPR009097">
    <property type="entry name" value="Cyclic_Pdiesterase"/>
</dbReference>
<organism evidence="5 6">
    <name type="scientific">Streptomyces echinoruber</name>
    <dbReference type="NCBI Taxonomy" id="68898"/>
    <lineage>
        <taxon>Bacteria</taxon>
        <taxon>Bacillati</taxon>
        <taxon>Actinomycetota</taxon>
        <taxon>Actinomycetes</taxon>
        <taxon>Kitasatosporales</taxon>
        <taxon>Streptomycetaceae</taxon>
        <taxon>Streptomyces</taxon>
    </lineage>
</organism>
<dbReference type="GO" id="GO:0005576">
    <property type="term" value="C:extracellular region"/>
    <property type="evidence" value="ECO:0007669"/>
    <property type="project" value="InterPro"/>
</dbReference>
<dbReference type="EMBL" id="BMWH01000002">
    <property type="protein sequence ID" value="GGZ73260.1"/>
    <property type="molecule type" value="Genomic_DNA"/>
</dbReference>
<accession>A0A918QW15</accession>
<reference evidence="5" key="1">
    <citation type="journal article" date="2014" name="Int. J. Syst. Evol. Microbiol.">
        <title>Complete genome sequence of Corynebacterium casei LMG S-19264T (=DSM 44701T), isolated from a smear-ripened cheese.</title>
        <authorList>
            <consortium name="US DOE Joint Genome Institute (JGI-PGF)"/>
            <person name="Walter F."/>
            <person name="Albersmeier A."/>
            <person name="Kalinowski J."/>
            <person name="Ruckert C."/>
        </authorList>
    </citation>
    <scope>NUCLEOTIDE SEQUENCE</scope>
    <source>
        <strain evidence="5">JCM 5016</strain>
    </source>
</reference>
<dbReference type="Gene3D" id="3.90.1140.10">
    <property type="entry name" value="Cyclic phosphodiesterase"/>
    <property type="match status" value="1"/>
</dbReference>
<dbReference type="Pfam" id="PF04233">
    <property type="entry name" value="Phage_Mu_F"/>
    <property type="match status" value="1"/>
</dbReference>
<evidence type="ECO:0000259" key="2">
    <source>
        <dbReference type="Pfam" id="PF03496"/>
    </source>
</evidence>
<feature type="compositionally biased region" description="Low complexity" evidence="1">
    <location>
        <begin position="725"/>
        <end position="734"/>
    </location>
</feature>
<dbReference type="InterPro" id="IPR025159">
    <property type="entry name" value="AbiEi_N"/>
</dbReference>
<dbReference type="InterPro" id="IPR003540">
    <property type="entry name" value="ADP-ribosyltransferase"/>
</dbReference>
<evidence type="ECO:0000259" key="4">
    <source>
        <dbReference type="Pfam" id="PF13338"/>
    </source>
</evidence>
<dbReference type="RefSeq" id="WP_190055917.1">
    <property type="nucleotide sequence ID" value="NZ_BMWH01000002.1"/>
</dbReference>
<dbReference type="SUPFAM" id="SSF56399">
    <property type="entry name" value="ADP-ribosylation"/>
    <property type="match status" value="1"/>
</dbReference>
<gene>
    <name evidence="5" type="ORF">GCM10010389_08520</name>
</gene>
<evidence type="ECO:0000259" key="3">
    <source>
        <dbReference type="Pfam" id="PF04233"/>
    </source>
</evidence>
<keyword evidence="6" id="KW-1185">Reference proteome</keyword>
<dbReference type="SUPFAM" id="SSF46785">
    <property type="entry name" value="Winged helix' DNA-binding domain"/>
    <property type="match status" value="1"/>
</dbReference>
<evidence type="ECO:0000313" key="6">
    <source>
        <dbReference type="Proteomes" id="UP000623010"/>
    </source>
</evidence>